<evidence type="ECO:0000313" key="2">
    <source>
        <dbReference type="Proteomes" id="UP000233375"/>
    </source>
</evidence>
<protein>
    <recommendedName>
        <fullName evidence="3">ATP-grasp domain-containing protein</fullName>
    </recommendedName>
</protein>
<dbReference type="SUPFAM" id="SSF56059">
    <property type="entry name" value="Glutathione synthetase ATP-binding domain-like"/>
    <property type="match status" value="1"/>
</dbReference>
<organism evidence="1 2">
    <name type="scientific">Niallia nealsonii</name>
    <dbReference type="NCBI Taxonomy" id="115979"/>
    <lineage>
        <taxon>Bacteria</taxon>
        <taxon>Bacillati</taxon>
        <taxon>Bacillota</taxon>
        <taxon>Bacilli</taxon>
        <taxon>Bacillales</taxon>
        <taxon>Bacillaceae</taxon>
        <taxon>Niallia</taxon>
    </lineage>
</organism>
<evidence type="ECO:0008006" key="3">
    <source>
        <dbReference type="Google" id="ProtNLM"/>
    </source>
</evidence>
<accession>A0A2N0Z7E6</accession>
<dbReference type="InterPro" id="IPR026838">
    <property type="entry name" value="YheC/D"/>
</dbReference>
<gene>
    <name evidence="1" type="ORF">CWS01_00885</name>
</gene>
<sequence>MNNTFLQLTLQEDASLSNHLEEYTISISPSLLHHWEIDPTKPVCLSIGQTVVPVTVQTTSTENKWMLMSSNLINRIKQLSTLCSNFLAQFIPKTQTICLGPIIAILTEIQEAKEGKAPFRSLSTLYKELAHEIAAIGGIVYVCGLQGFSTNCVSGYIVIDNKWVQMELPFPTVVYNRLHSRKLDSSLFFQQVCTKLEEKNIPIFNAQFFSKYDTHLLLKKDTHIQKHLPETHPLTKQILESMLEKYPSLYIKPIHGSQGRNIIHLTLSEGKYAASISTGKQKDKKRFFSHIDQLWKWMQPFSKKRNYLCQQGIDFVKMKECPLDFRVLCHKNYYGEWRATSLVARVASHDAFVANLAQGAEIFQAKSVLKELFGKENAHQIIAQLKELAIETAAAIAAHSNGHFGEMGIDMGVEANLDLWIIEANSKPSKNIEQNSSQIRPSTKALLEYFIRLSFPPE</sequence>
<name>A0A2N0Z7E6_9BACI</name>
<evidence type="ECO:0000313" key="1">
    <source>
        <dbReference type="EMBL" id="PKG25430.1"/>
    </source>
</evidence>
<dbReference type="Gene3D" id="3.30.470.20">
    <property type="entry name" value="ATP-grasp fold, B domain"/>
    <property type="match status" value="1"/>
</dbReference>
<dbReference type="Pfam" id="PF14398">
    <property type="entry name" value="ATPgrasp_YheCD"/>
    <property type="match status" value="1"/>
</dbReference>
<keyword evidence="2" id="KW-1185">Reference proteome</keyword>
<dbReference type="Proteomes" id="UP000233375">
    <property type="component" value="Unassembled WGS sequence"/>
</dbReference>
<reference evidence="1 2" key="1">
    <citation type="journal article" date="2003" name="Int. J. Syst. Evol. Microbiol.">
        <title>Bacillus nealsonii sp. nov., isolated from a spacecraft-assembly facility, whose spores are gamma-radiation resistant.</title>
        <authorList>
            <person name="Venkateswaran K."/>
            <person name="Kempf M."/>
            <person name="Chen F."/>
            <person name="Satomi M."/>
            <person name="Nicholson W."/>
            <person name="Kern R."/>
        </authorList>
    </citation>
    <scope>NUCLEOTIDE SEQUENCE [LARGE SCALE GENOMIC DNA]</scope>
    <source>
        <strain evidence="1 2">FO-92</strain>
    </source>
</reference>
<dbReference type="AlphaFoldDB" id="A0A2N0Z7E6"/>
<dbReference type="RefSeq" id="WP_101175154.1">
    <property type="nucleotide sequence ID" value="NZ_PISE01000003.1"/>
</dbReference>
<proteinExistence type="predicted"/>
<dbReference type="EMBL" id="PISE01000003">
    <property type="protein sequence ID" value="PKG25430.1"/>
    <property type="molecule type" value="Genomic_DNA"/>
</dbReference>
<comment type="caution">
    <text evidence="1">The sequence shown here is derived from an EMBL/GenBank/DDBJ whole genome shotgun (WGS) entry which is preliminary data.</text>
</comment>
<dbReference type="OrthoDB" id="7869153at2"/>